<dbReference type="KEGG" id="pbt:ING2E5B_1029"/>
<dbReference type="Gene3D" id="2.40.128.110">
    <property type="entry name" value="Lipid/polyisoprenoid-binding, YceI-like"/>
    <property type="match status" value="1"/>
</dbReference>
<dbReference type="Proteomes" id="UP000032417">
    <property type="component" value="Chromosome 1"/>
</dbReference>
<dbReference type="InterPro" id="IPR007372">
    <property type="entry name" value="Lipid/polyisoprenoid-bd_YceI"/>
</dbReference>
<accession>A0A098C1H1</accession>
<proteinExistence type="predicted"/>
<evidence type="ECO:0000259" key="2">
    <source>
        <dbReference type="SMART" id="SM00867"/>
    </source>
</evidence>
<feature type="signal peptide" evidence="1">
    <location>
        <begin position="1"/>
        <end position="23"/>
    </location>
</feature>
<keyword evidence="1" id="KW-0732">Signal</keyword>
<evidence type="ECO:0000256" key="1">
    <source>
        <dbReference type="SAM" id="SignalP"/>
    </source>
</evidence>
<dbReference type="AlphaFoldDB" id="A0A098C1H1"/>
<reference evidence="3 4" key="1">
    <citation type="submission" date="2014-08" db="EMBL/GenBank/DDBJ databases">
        <authorList>
            <person name="Wibberg D."/>
        </authorList>
    </citation>
    <scope>NUCLEOTIDE SEQUENCE [LARGE SCALE GENOMIC DNA]</scope>
    <source>
        <strain evidence="4">ING2-E5B</strain>
    </source>
</reference>
<gene>
    <name evidence="3" type="ORF">ING2E5B_1029</name>
</gene>
<evidence type="ECO:0000313" key="4">
    <source>
        <dbReference type="Proteomes" id="UP000032417"/>
    </source>
</evidence>
<organism evidence="3 4">
    <name type="scientific">Fermentimonas caenicola</name>
    <dbReference type="NCBI Taxonomy" id="1562970"/>
    <lineage>
        <taxon>Bacteria</taxon>
        <taxon>Pseudomonadati</taxon>
        <taxon>Bacteroidota</taxon>
        <taxon>Bacteroidia</taxon>
        <taxon>Bacteroidales</taxon>
        <taxon>Dysgonomonadaceae</taxon>
        <taxon>Fermentimonas</taxon>
    </lineage>
</organism>
<dbReference type="Pfam" id="PF04264">
    <property type="entry name" value="YceI"/>
    <property type="match status" value="1"/>
</dbReference>
<sequence>MYMKKVLLLFVAVITGFSLLAQSQYKVDPAHTSVNFKVKHSGITFVSGKFEKFDGGIIGSMDNAEQARIFFNVDVASVNTGVKMRDDHLRSADFFEVEKFPSMSFESTSIEKVSDNKYKLNGKLQIKDVTKDVTFDVDYGGSVKGQNGSEVIGFTAKNTINRLDYNVAYDPDAAGIGKDVHIVIYLEFKKE</sequence>
<dbReference type="SUPFAM" id="SSF101874">
    <property type="entry name" value="YceI-like"/>
    <property type="match status" value="1"/>
</dbReference>
<feature type="chain" id="PRO_5001939132" description="Lipid/polyisoprenoid-binding YceI-like domain-containing protein" evidence="1">
    <location>
        <begin position="24"/>
        <end position="191"/>
    </location>
</feature>
<dbReference type="InterPro" id="IPR036761">
    <property type="entry name" value="TTHA0802/YceI-like_sf"/>
</dbReference>
<name>A0A098C1H1_9BACT</name>
<protein>
    <recommendedName>
        <fullName evidence="2">Lipid/polyisoprenoid-binding YceI-like domain-containing protein</fullName>
    </recommendedName>
</protein>
<dbReference type="PATRIC" id="fig|1562970.3.peg.1016"/>
<keyword evidence="4" id="KW-1185">Reference proteome</keyword>
<dbReference type="EMBL" id="LN515532">
    <property type="protein sequence ID" value="CEA15782.1"/>
    <property type="molecule type" value="Genomic_DNA"/>
</dbReference>
<evidence type="ECO:0000313" key="3">
    <source>
        <dbReference type="EMBL" id="CEA15782.1"/>
    </source>
</evidence>
<dbReference type="PANTHER" id="PTHR34406:SF1">
    <property type="entry name" value="PROTEIN YCEI"/>
    <property type="match status" value="1"/>
</dbReference>
<dbReference type="PANTHER" id="PTHR34406">
    <property type="entry name" value="PROTEIN YCEI"/>
    <property type="match status" value="1"/>
</dbReference>
<dbReference type="HOGENOM" id="CLU_071003_3_0_10"/>
<feature type="domain" description="Lipid/polyisoprenoid-binding YceI-like" evidence="2">
    <location>
        <begin position="24"/>
        <end position="189"/>
    </location>
</feature>
<dbReference type="SMART" id="SM00867">
    <property type="entry name" value="YceI"/>
    <property type="match status" value="1"/>
</dbReference>